<protein>
    <submittedName>
        <fullName evidence="1">Uncharacterized protein</fullName>
    </submittedName>
</protein>
<dbReference type="AlphaFoldDB" id="A0AA36NM17"/>
<proteinExistence type="predicted"/>
<dbReference type="Proteomes" id="UP001178507">
    <property type="component" value="Unassembled WGS sequence"/>
</dbReference>
<comment type="caution">
    <text evidence="1">The sequence shown here is derived from an EMBL/GenBank/DDBJ whole genome shotgun (WGS) entry which is preliminary data.</text>
</comment>
<accession>A0AA36NM17</accession>
<gene>
    <name evidence="1" type="ORF">EVOR1521_LOCUS31157</name>
</gene>
<organism evidence="1 2">
    <name type="scientific">Effrenium voratum</name>
    <dbReference type="NCBI Taxonomy" id="2562239"/>
    <lineage>
        <taxon>Eukaryota</taxon>
        <taxon>Sar</taxon>
        <taxon>Alveolata</taxon>
        <taxon>Dinophyceae</taxon>
        <taxon>Suessiales</taxon>
        <taxon>Symbiodiniaceae</taxon>
        <taxon>Effrenium</taxon>
    </lineage>
</organism>
<sequence length="107" mass="11438">MAALRLTIAGFGPRLEIASWHPAFACATSFALAAACRMLGLVHNADSVVAPHVCLIHSFDSVTVLAVHKNEAVSKLAARMLRSLDARTGSMAALCLTIVQRLSCHRR</sequence>
<evidence type="ECO:0000313" key="2">
    <source>
        <dbReference type="Proteomes" id="UP001178507"/>
    </source>
</evidence>
<keyword evidence="2" id="KW-1185">Reference proteome</keyword>
<dbReference type="EMBL" id="CAUJNA010003811">
    <property type="protein sequence ID" value="CAJ1410316.1"/>
    <property type="molecule type" value="Genomic_DNA"/>
</dbReference>
<evidence type="ECO:0000313" key="1">
    <source>
        <dbReference type="EMBL" id="CAJ1410316.1"/>
    </source>
</evidence>
<reference evidence="1" key="1">
    <citation type="submission" date="2023-08" db="EMBL/GenBank/DDBJ databases">
        <authorList>
            <person name="Chen Y."/>
            <person name="Shah S."/>
            <person name="Dougan E. K."/>
            <person name="Thang M."/>
            <person name="Chan C."/>
        </authorList>
    </citation>
    <scope>NUCLEOTIDE SEQUENCE</scope>
</reference>
<name>A0AA36NM17_9DINO</name>